<evidence type="ECO:0000313" key="3">
    <source>
        <dbReference type="Proteomes" id="UP000184509"/>
    </source>
</evidence>
<dbReference type="Gene3D" id="3.75.10.10">
    <property type="entry name" value="L-arginine/glycine Amidinotransferase, Chain A"/>
    <property type="match status" value="1"/>
</dbReference>
<keyword evidence="1" id="KW-0378">Hydrolase</keyword>
<name>A0A1M4SV73_9BACE</name>
<sequence>MGILVGLPKNGDEEKDYQINWGDPFGIQVEMREPFLPAEWYKQSGVQLTWPHAGTDWAHMLTEVQECFVAIAREIAKKELLLIVAPDVNAVKAQLSNRVNMENVRFFECETNDTWARDHGAITMIDGSAPRLLDFCFNGWGQKFGAGLDNQITHKAYSAKCFNGEYENRLNFVLEGGSIEIDGLGTLLTTSTCLLAPNRNDTMNKVEIEEYLRSVFHLQQVLWLDYGYLAGDDTDSHVDTLARLCPNNTIVYVKCTDPEDEHYEELTKMEDQLRTFRTLAGEPYRLLSLPMADSIIEDTERLPATYANFLILNESILYPTYNQPKNDAEAAEILAEAFPDKEIIGIDCRALIKQHGSLHCVTMQYPEGVIK</sequence>
<dbReference type="AlphaFoldDB" id="A0A1M4SV73"/>
<dbReference type="EMBL" id="FQTV01000001">
    <property type="protein sequence ID" value="SHE36131.1"/>
    <property type="molecule type" value="Genomic_DNA"/>
</dbReference>
<gene>
    <name evidence="2" type="ORF">SAMN05444405_101204</name>
</gene>
<protein>
    <submittedName>
        <fullName evidence="2">Agmatine deiminase</fullName>
    </submittedName>
</protein>
<dbReference type="PANTHER" id="PTHR31377">
    <property type="entry name" value="AGMATINE DEIMINASE-RELATED"/>
    <property type="match status" value="1"/>
</dbReference>
<dbReference type="InterPro" id="IPR007466">
    <property type="entry name" value="Peptidyl-Arg-deiminase_porph"/>
</dbReference>
<organism evidence="2 3">
    <name type="scientific">Bacteroides luti</name>
    <dbReference type="NCBI Taxonomy" id="1297750"/>
    <lineage>
        <taxon>Bacteria</taxon>
        <taxon>Pseudomonadati</taxon>
        <taxon>Bacteroidota</taxon>
        <taxon>Bacteroidia</taxon>
        <taxon>Bacteroidales</taxon>
        <taxon>Bacteroidaceae</taxon>
        <taxon>Bacteroides</taxon>
    </lineage>
</organism>
<dbReference type="STRING" id="1297750.SAMN05444405_101204"/>
<dbReference type="GO" id="GO:0004668">
    <property type="term" value="F:protein-arginine deiminase activity"/>
    <property type="evidence" value="ECO:0007669"/>
    <property type="project" value="InterPro"/>
</dbReference>
<dbReference type="PANTHER" id="PTHR31377:SF0">
    <property type="entry name" value="AGMATINE DEIMINASE-RELATED"/>
    <property type="match status" value="1"/>
</dbReference>
<keyword evidence="3" id="KW-1185">Reference proteome</keyword>
<dbReference type="Pfam" id="PF04371">
    <property type="entry name" value="PAD_porph"/>
    <property type="match status" value="1"/>
</dbReference>
<accession>A0A1M4SV73</accession>
<proteinExistence type="predicted"/>
<dbReference type="GO" id="GO:0009446">
    <property type="term" value="P:putrescine biosynthetic process"/>
    <property type="evidence" value="ECO:0007669"/>
    <property type="project" value="InterPro"/>
</dbReference>
<dbReference type="Proteomes" id="UP000184509">
    <property type="component" value="Unassembled WGS sequence"/>
</dbReference>
<evidence type="ECO:0000313" key="2">
    <source>
        <dbReference type="EMBL" id="SHE36131.1"/>
    </source>
</evidence>
<reference evidence="3" key="1">
    <citation type="submission" date="2016-11" db="EMBL/GenBank/DDBJ databases">
        <authorList>
            <person name="Varghese N."/>
            <person name="Submissions S."/>
        </authorList>
    </citation>
    <scope>NUCLEOTIDE SEQUENCE [LARGE SCALE GENOMIC DNA]</scope>
    <source>
        <strain evidence="3">DSM 26991</strain>
    </source>
</reference>
<dbReference type="OrthoDB" id="9808013at2"/>
<dbReference type="SUPFAM" id="SSF55909">
    <property type="entry name" value="Pentein"/>
    <property type="match status" value="1"/>
</dbReference>
<evidence type="ECO:0000256" key="1">
    <source>
        <dbReference type="ARBA" id="ARBA00022801"/>
    </source>
</evidence>
<dbReference type="RefSeq" id="WP_073398649.1">
    <property type="nucleotide sequence ID" value="NZ_FQTV01000001.1"/>
</dbReference>
<dbReference type="GO" id="GO:0047632">
    <property type="term" value="F:agmatine deiminase activity"/>
    <property type="evidence" value="ECO:0007669"/>
    <property type="project" value="TreeGrafter"/>
</dbReference>